<dbReference type="Proteomes" id="UP001066276">
    <property type="component" value="Chromosome 3_2"/>
</dbReference>
<dbReference type="EMBL" id="JANPWB010000006">
    <property type="protein sequence ID" value="KAJ1179992.1"/>
    <property type="molecule type" value="Genomic_DNA"/>
</dbReference>
<evidence type="ECO:0000313" key="1">
    <source>
        <dbReference type="EMBL" id="KAJ1179992.1"/>
    </source>
</evidence>
<comment type="caution">
    <text evidence="1">The sequence shown here is derived from an EMBL/GenBank/DDBJ whole genome shotgun (WGS) entry which is preliminary data.</text>
</comment>
<proteinExistence type="predicted"/>
<protein>
    <submittedName>
        <fullName evidence="1">Uncharacterized protein</fullName>
    </submittedName>
</protein>
<reference evidence="1" key="1">
    <citation type="journal article" date="2022" name="bioRxiv">
        <title>Sequencing and chromosome-scale assembly of the giantPleurodeles waltlgenome.</title>
        <authorList>
            <person name="Brown T."/>
            <person name="Elewa A."/>
            <person name="Iarovenko S."/>
            <person name="Subramanian E."/>
            <person name="Araus A.J."/>
            <person name="Petzold A."/>
            <person name="Susuki M."/>
            <person name="Suzuki K.-i.T."/>
            <person name="Hayashi T."/>
            <person name="Toyoda A."/>
            <person name="Oliveira C."/>
            <person name="Osipova E."/>
            <person name="Leigh N.D."/>
            <person name="Simon A."/>
            <person name="Yun M.H."/>
        </authorList>
    </citation>
    <scope>NUCLEOTIDE SEQUENCE</scope>
    <source>
        <strain evidence="1">20211129_DDA</strain>
        <tissue evidence="1">Liver</tissue>
    </source>
</reference>
<dbReference type="AlphaFoldDB" id="A0AAV7TTP3"/>
<accession>A0AAV7TTP3</accession>
<name>A0AAV7TTP3_PLEWA</name>
<gene>
    <name evidence="1" type="ORF">NDU88_005220</name>
</gene>
<organism evidence="1 2">
    <name type="scientific">Pleurodeles waltl</name>
    <name type="common">Iberian ribbed newt</name>
    <dbReference type="NCBI Taxonomy" id="8319"/>
    <lineage>
        <taxon>Eukaryota</taxon>
        <taxon>Metazoa</taxon>
        <taxon>Chordata</taxon>
        <taxon>Craniata</taxon>
        <taxon>Vertebrata</taxon>
        <taxon>Euteleostomi</taxon>
        <taxon>Amphibia</taxon>
        <taxon>Batrachia</taxon>
        <taxon>Caudata</taxon>
        <taxon>Salamandroidea</taxon>
        <taxon>Salamandridae</taxon>
        <taxon>Pleurodelinae</taxon>
        <taxon>Pleurodeles</taxon>
    </lineage>
</organism>
<sequence length="99" mass="11218">MVVHGHCLGQSVGIGRKLDEELRVLDDVLHALDNALEADSATHHMLLEAKEQSNATLDRIRCHDFRNYIARAHKEEARSGRLLAWLISPETRRALITQL</sequence>
<keyword evidence="2" id="KW-1185">Reference proteome</keyword>
<evidence type="ECO:0000313" key="2">
    <source>
        <dbReference type="Proteomes" id="UP001066276"/>
    </source>
</evidence>